<evidence type="ECO:0000313" key="9">
    <source>
        <dbReference type="Proteomes" id="UP000261284"/>
    </source>
</evidence>
<gene>
    <name evidence="6" type="primary">azoR</name>
    <name evidence="8" type="ORF">DXN05_03825</name>
</gene>
<dbReference type="EC" id="1.7.1.17" evidence="6"/>
<comment type="catalytic activity">
    <reaction evidence="6">
        <text>2 a quinone + NADH + H(+) = 2 a 1,4-benzosemiquinone + NAD(+)</text>
        <dbReference type="Rhea" id="RHEA:65952"/>
        <dbReference type="ChEBI" id="CHEBI:15378"/>
        <dbReference type="ChEBI" id="CHEBI:57540"/>
        <dbReference type="ChEBI" id="CHEBI:57945"/>
        <dbReference type="ChEBI" id="CHEBI:132124"/>
        <dbReference type="ChEBI" id="CHEBI:134225"/>
    </reaction>
</comment>
<reference evidence="8 9" key="1">
    <citation type="submission" date="2018-08" db="EMBL/GenBank/DDBJ databases">
        <title>Chitinophagaceae sp. K23C18032701, a novel bacterium isolated from forest soil.</title>
        <authorList>
            <person name="Wang C."/>
        </authorList>
    </citation>
    <scope>NUCLEOTIDE SEQUENCE [LARGE SCALE GENOMIC DNA]</scope>
    <source>
        <strain evidence="8 9">K23C18032701</strain>
    </source>
</reference>
<feature type="binding site" evidence="6">
    <location>
        <position position="10"/>
    </location>
    <ligand>
        <name>FMN</name>
        <dbReference type="ChEBI" id="CHEBI:58210"/>
    </ligand>
</feature>
<protein>
    <recommendedName>
        <fullName evidence="6">FMN dependent NADH:quinone oxidoreductase</fullName>
        <ecNumber evidence="6">1.6.5.-</ecNumber>
    </recommendedName>
    <alternativeName>
        <fullName evidence="6">Azo-dye reductase</fullName>
    </alternativeName>
    <alternativeName>
        <fullName evidence="6">FMN-dependent NADH-azo compound oxidoreductase</fullName>
    </alternativeName>
    <alternativeName>
        <fullName evidence="6">FMN-dependent NADH-azoreductase</fullName>
        <ecNumber evidence="6">1.7.1.17</ecNumber>
    </alternativeName>
</protein>
<feature type="binding site" evidence="6">
    <location>
        <begin position="95"/>
        <end position="98"/>
    </location>
    <ligand>
        <name>FMN</name>
        <dbReference type="ChEBI" id="CHEBI:58210"/>
    </ligand>
</feature>
<dbReference type="EMBL" id="QTJU01000001">
    <property type="protein sequence ID" value="RFM30112.1"/>
    <property type="molecule type" value="Genomic_DNA"/>
</dbReference>
<sequence>MKKILSIVSSPRGEASYSIKLSNALISKLQETYPGSTVKEKNVAEGFPHLAQSHLNAFFTPSDQHTSENKEFIQTSQESIAEIRDADILVIGAPMYNFAIPSTLKAWIDQVVRAGVTFKYDSNGPEGLIKGKKAYIIVSSGSVYSDGPMKDYDFVTPYLKTVLGFIGITDVEVIRVEGTSVSGIQDAAYEKAVNSIAAVA</sequence>
<dbReference type="GO" id="GO:0016655">
    <property type="term" value="F:oxidoreductase activity, acting on NAD(P)H, quinone or similar compound as acceptor"/>
    <property type="evidence" value="ECO:0007669"/>
    <property type="project" value="InterPro"/>
</dbReference>
<dbReference type="GO" id="GO:0016652">
    <property type="term" value="F:oxidoreductase activity, acting on NAD(P)H as acceptor"/>
    <property type="evidence" value="ECO:0007669"/>
    <property type="project" value="UniProtKB-UniRule"/>
</dbReference>
<keyword evidence="3 6" id="KW-0560">Oxidoreductase</keyword>
<dbReference type="GO" id="GO:0010181">
    <property type="term" value="F:FMN binding"/>
    <property type="evidence" value="ECO:0007669"/>
    <property type="project" value="UniProtKB-UniRule"/>
</dbReference>
<dbReference type="Proteomes" id="UP000261284">
    <property type="component" value="Unassembled WGS sequence"/>
</dbReference>
<evidence type="ECO:0000256" key="2">
    <source>
        <dbReference type="ARBA" id="ARBA00022643"/>
    </source>
</evidence>
<name>A0A3E1NQA6_9BACT</name>
<evidence type="ECO:0000256" key="4">
    <source>
        <dbReference type="ARBA" id="ARBA00023027"/>
    </source>
</evidence>
<keyword evidence="4 6" id="KW-0520">NAD</keyword>
<comment type="caution">
    <text evidence="8">The sequence shown here is derived from an EMBL/GenBank/DDBJ whole genome shotgun (WGS) entry which is preliminary data.</text>
</comment>
<evidence type="ECO:0000313" key="8">
    <source>
        <dbReference type="EMBL" id="RFM30112.1"/>
    </source>
</evidence>
<comment type="function">
    <text evidence="6">Quinone reductase that provides resistance to thiol-specific stress caused by electrophilic quinones.</text>
</comment>
<comment type="caution">
    <text evidence="6">Lacks conserved residue(s) required for the propagation of feature annotation.</text>
</comment>
<dbReference type="GO" id="GO:0009055">
    <property type="term" value="F:electron transfer activity"/>
    <property type="evidence" value="ECO:0007669"/>
    <property type="project" value="UniProtKB-UniRule"/>
</dbReference>
<keyword evidence="9" id="KW-1185">Reference proteome</keyword>
<feature type="domain" description="Flavodoxin-like fold" evidence="7">
    <location>
        <begin position="2"/>
        <end position="198"/>
    </location>
</feature>
<dbReference type="AlphaFoldDB" id="A0A3E1NQA6"/>
<dbReference type="InterPro" id="IPR050104">
    <property type="entry name" value="FMN-dep_NADH:Q_OxRdtase_AzoR1"/>
</dbReference>
<evidence type="ECO:0000256" key="6">
    <source>
        <dbReference type="HAMAP-Rule" id="MF_01216"/>
    </source>
</evidence>
<dbReference type="Gene3D" id="3.40.50.360">
    <property type="match status" value="1"/>
</dbReference>
<dbReference type="SUPFAM" id="SSF52218">
    <property type="entry name" value="Flavoproteins"/>
    <property type="match status" value="1"/>
</dbReference>
<organism evidence="8 9">
    <name type="scientific">Deminuibacter soli</name>
    <dbReference type="NCBI Taxonomy" id="2291815"/>
    <lineage>
        <taxon>Bacteria</taxon>
        <taxon>Pseudomonadati</taxon>
        <taxon>Bacteroidota</taxon>
        <taxon>Chitinophagia</taxon>
        <taxon>Chitinophagales</taxon>
        <taxon>Chitinophagaceae</taxon>
        <taxon>Deminuibacter</taxon>
    </lineage>
</organism>
<dbReference type="PANTHER" id="PTHR43741:SF2">
    <property type="entry name" value="FMN-DEPENDENT NADH:QUINONE OXIDOREDUCTASE"/>
    <property type="match status" value="1"/>
</dbReference>
<evidence type="ECO:0000256" key="1">
    <source>
        <dbReference type="ARBA" id="ARBA00022630"/>
    </source>
</evidence>
<dbReference type="InterPro" id="IPR023048">
    <property type="entry name" value="NADH:quinone_OxRdtase_FMN_depd"/>
</dbReference>
<comment type="similarity">
    <text evidence="6">Belongs to the azoreductase type 1 family.</text>
</comment>
<accession>A0A3E1NQA6</accession>
<keyword evidence="1 6" id="KW-0285">Flavoprotein</keyword>
<dbReference type="PANTHER" id="PTHR43741">
    <property type="entry name" value="FMN-DEPENDENT NADH-AZOREDUCTASE 1"/>
    <property type="match status" value="1"/>
</dbReference>
<dbReference type="Pfam" id="PF02525">
    <property type="entry name" value="Flavodoxin_2"/>
    <property type="match status" value="1"/>
</dbReference>
<dbReference type="EC" id="1.6.5.-" evidence="6"/>
<dbReference type="HAMAP" id="MF_01216">
    <property type="entry name" value="Azoreductase_type1"/>
    <property type="match status" value="1"/>
</dbReference>
<comment type="subunit">
    <text evidence="6">Homodimer.</text>
</comment>
<dbReference type="RefSeq" id="WP_116845868.1">
    <property type="nucleotide sequence ID" value="NZ_QTJU01000001.1"/>
</dbReference>
<evidence type="ECO:0000256" key="5">
    <source>
        <dbReference type="ARBA" id="ARBA00048542"/>
    </source>
</evidence>
<feature type="binding site" evidence="6">
    <location>
        <begin position="16"/>
        <end position="18"/>
    </location>
    <ligand>
        <name>FMN</name>
        <dbReference type="ChEBI" id="CHEBI:58210"/>
    </ligand>
</feature>
<dbReference type="OrthoDB" id="9805013at2"/>
<evidence type="ECO:0000256" key="3">
    <source>
        <dbReference type="ARBA" id="ARBA00023002"/>
    </source>
</evidence>
<dbReference type="InterPro" id="IPR029039">
    <property type="entry name" value="Flavoprotein-like_sf"/>
</dbReference>
<comment type="cofactor">
    <cofactor evidence="6">
        <name>FMN</name>
        <dbReference type="ChEBI" id="CHEBI:58210"/>
    </cofactor>
    <text evidence="6">Binds 1 FMN per subunit.</text>
</comment>
<keyword evidence="2 6" id="KW-0288">FMN</keyword>
<evidence type="ECO:0000259" key="7">
    <source>
        <dbReference type="Pfam" id="PF02525"/>
    </source>
</evidence>
<proteinExistence type="inferred from homology"/>
<comment type="function">
    <text evidence="6">Also exhibits azoreductase activity. Catalyzes the reductive cleavage of the azo bond in aromatic azo compounds to the corresponding amines.</text>
</comment>
<dbReference type="InterPro" id="IPR003680">
    <property type="entry name" value="Flavodoxin_fold"/>
</dbReference>
<comment type="catalytic activity">
    <reaction evidence="5">
        <text>N,N-dimethyl-1,4-phenylenediamine + anthranilate + 2 NAD(+) = 2-(4-dimethylaminophenyl)diazenylbenzoate + 2 NADH + 2 H(+)</text>
        <dbReference type="Rhea" id="RHEA:55872"/>
        <dbReference type="ChEBI" id="CHEBI:15378"/>
        <dbReference type="ChEBI" id="CHEBI:15783"/>
        <dbReference type="ChEBI" id="CHEBI:16567"/>
        <dbReference type="ChEBI" id="CHEBI:57540"/>
        <dbReference type="ChEBI" id="CHEBI:57945"/>
        <dbReference type="ChEBI" id="CHEBI:71579"/>
        <dbReference type="EC" id="1.7.1.17"/>
    </reaction>
    <physiologicalReaction direction="right-to-left" evidence="5">
        <dbReference type="Rhea" id="RHEA:55874"/>
    </physiologicalReaction>
</comment>